<dbReference type="AlphaFoldDB" id="A0A494VLU4"/>
<dbReference type="EMBL" id="CP032869">
    <property type="protein sequence ID" value="AYL96237.1"/>
    <property type="molecule type" value="Genomic_DNA"/>
</dbReference>
<dbReference type="OrthoDB" id="788168at2"/>
<evidence type="ECO:0000313" key="3">
    <source>
        <dbReference type="EMBL" id="AYL96237.1"/>
    </source>
</evidence>
<keyword evidence="2" id="KW-0732">Signal</keyword>
<gene>
    <name evidence="3" type="ORF">HYN43_013460</name>
</gene>
<dbReference type="Proteomes" id="UP000270046">
    <property type="component" value="Chromosome"/>
</dbReference>
<dbReference type="KEGG" id="muh:HYN43_013460"/>
<feature type="chain" id="PRO_5019843819" evidence="2">
    <location>
        <begin position="21"/>
        <end position="309"/>
    </location>
</feature>
<organism evidence="3 4">
    <name type="scientific">Mucilaginibacter celer</name>
    <dbReference type="NCBI Taxonomy" id="2305508"/>
    <lineage>
        <taxon>Bacteria</taxon>
        <taxon>Pseudomonadati</taxon>
        <taxon>Bacteroidota</taxon>
        <taxon>Sphingobacteriia</taxon>
        <taxon>Sphingobacteriales</taxon>
        <taxon>Sphingobacteriaceae</taxon>
        <taxon>Mucilaginibacter</taxon>
    </lineage>
</organism>
<feature type="compositionally biased region" description="Basic and acidic residues" evidence="1">
    <location>
        <begin position="292"/>
        <end position="303"/>
    </location>
</feature>
<proteinExistence type="predicted"/>
<evidence type="ECO:0000256" key="1">
    <source>
        <dbReference type="SAM" id="MobiDB-lite"/>
    </source>
</evidence>
<feature type="region of interest" description="Disordered" evidence="1">
    <location>
        <begin position="279"/>
        <end position="309"/>
    </location>
</feature>
<name>A0A494VLU4_9SPHI</name>
<sequence>MTKKTALTILSLLLCLQTFAQHTDDAGRLKRLTVLEDSLAHLGKKMVNDENDMERKNANYKFIPTLVQALRIDNSFAYPFDSVKAISIIKSPDNRFRILTWHVMNLDGSYRFYGTVQINTPTGELKMYPLEDYSPLMKSPEDTITDNRKWYGAQYYKIIPVHTVKPYYVLVGWKGNTVKSTKKVLDVLAFNNDKPEFGMPVFDGNGKNRKRVVFEYARQVSMLLRYIPEQNLIVFDHLTAPDDKMKNHPETFGPDLSYDGYKLKNGRWSFVETLDMRNIPDNTDAATGTDYVDPKKQAARDRASVPSGH</sequence>
<reference evidence="3 4" key="1">
    <citation type="submission" date="2018-10" db="EMBL/GenBank/DDBJ databases">
        <title>Genome sequencing of Mucilaginibacter sp. HYN0043.</title>
        <authorList>
            <person name="Kim M."/>
            <person name="Yi H."/>
        </authorList>
    </citation>
    <scope>NUCLEOTIDE SEQUENCE [LARGE SCALE GENOMIC DNA]</scope>
    <source>
        <strain evidence="3 4">HYN0043</strain>
    </source>
</reference>
<keyword evidence="4" id="KW-1185">Reference proteome</keyword>
<accession>A0A494VLU4</accession>
<evidence type="ECO:0000256" key="2">
    <source>
        <dbReference type="SAM" id="SignalP"/>
    </source>
</evidence>
<evidence type="ECO:0000313" key="4">
    <source>
        <dbReference type="Proteomes" id="UP000270046"/>
    </source>
</evidence>
<feature type="signal peptide" evidence="2">
    <location>
        <begin position="1"/>
        <end position="20"/>
    </location>
</feature>
<protein>
    <submittedName>
        <fullName evidence="3">Uncharacterized protein</fullName>
    </submittedName>
</protein>
<dbReference type="RefSeq" id="WP_119409837.1">
    <property type="nucleotide sequence ID" value="NZ_CP032869.1"/>
</dbReference>